<evidence type="ECO:0000313" key="2">
    <source>
        <dbReference type="EMBL" id="SNX68108.1"/>
    </source>
</evidence>
<reference evidence="2 3" key="1">
    <citation type="submission" date="2017-08" db="EMBL/GenBank/DDBJ databases">
        <authorList>
            <person name="de Groot N.N."/>
        </authorList>
    </citation>
    <scope>NUCLEOTIDE SEQUENCE [LARGE SCALE GENOMIC DNA]</scope>
    <source>
        <strain evidence="2 3">JC228</strain>
    </source>
</reference>
<feature type="domain" description="Helicase Helix-turn-helix" evidence="1">
    <location>
        <begin position="260"/>
        <end position="347"/>
    </location>
</feature>
<dbReference type="InterPro" id="IPR008308">
    <property type="entry name" value="YpbB-like"/>
</dbReference>
<accession>A0A285CM22</accession>
<keyword evidence="3" id="KW-1185">Reference proteome</keyword>
<dbReference type="PIRSF" id="PIRSF021350">
    <property type="entry name" value="UCP021350"/>
    <property type="match status" value="1"/>
</dbReference>
<dbReference type="Proteomes" id="UP000219546">
    <property type="component" value="Unassembled WGS sequence"/>
</dbReference>
<protein>
    <submittedName>
        <fullName evidence="2">Uncharacterized protein YpbB</fullName>
    </submittedName>
</protein>
<gene>
    <name evidence="2" type="ORF">SAMN05877753_102317</name>
</gene>
<organism evidence="2 3">
    <name type="scientific">Bacillus oleivorans</name>
    <dbReference type="NCBI Taxonomy" id="1448271"/>
    <lineage>
        <taxon>Bacteria</taxon>
        <taxon>Bacillati</taxon>
        <taxon>Bacillota</taxon>
        <taxon>Bacilli</taxon>
        <taxon>Bacillales</taxon>
        <taxon>Bacillaceae</taxon>
        <taxon>Bacillus</taxon>
    </lineage>
</organism>
<name>A0A285CM22_9BACI</name>
<dbReference type="InterPro" id="IPR029491">
    <property type="entry name" value="Helicase_HTH"/>
</dbReference>
<evidence type="ECO:0000259" key="1">
    <source>
        <dbReference type="Pfam" id="PF14493"/>
    </source>
</evidence>
<proteinExistence type="predicted"/>
<sequence length="357" mass="41415">MVLSTYFKGLLLYCLNNIQGERSSYAVYHILKGKKSSQTIQDCRLFQLESLFNCYRSLKRGELDNRIEQLIESNEIEPVQIDKNHFVLTPYGRDSLERWETSQGLPPHLNGASYSQYEEIFWKRLSLGFQVLSNSAHECRQYIPITRDEQILFWVKKWLNHHTSSSSTINQFYQELYELLNQLDDLQASIFVHKLTGYKKIGKTIDQLSEILNIDSIYGHLSFVSTLHYLIGNIIKKKQKYPILFSFISDLAEGPSFTVSTSKTYLLLQKGYSIEEIALVRQLKQNTIEDHIVEIALLDKNFSISSFISPELEEKINRTALQLDTKKLKLLKDKHPEASYFQIRLVLARQGRVTSGS</sequence>
<dbReference type="AlphaFoldDB" id="A0A285CM22"/>
<dbReference type="RefSeq" id="WP_097157507.1">
    <property type="nucleotide sequence ID" value="NZ_JBEPMQ010000001.1"/>
</dbReference>
<dbReference type="Pfam" id="PF14493">
    <property type="entry name" value="HTH_40"/>
    <property type="match status" value="1"/>
</dbReference>
<dbReference type="EMBL" id="OAOP01000002">
    <property type="protein sequence ID" value="SNX68108.1"/>
    <property type="molecule type" value="Genomic_DNA"/>
</dbReference>
<evidence type="ECO:0000313" key="3">
    <source>
        <dbReference type="Proteomes" id="UP000219546"/>
    </source>
</evidence>
<dbReference type="OrthoDB" id="2354672at2"/>